<keyword evidence="3" id="KW-1185">Reference proteome</keyword>
<keyword evidence="1" id="KW-0732">Signal</keyword>
<dbReference type="EMBL" id="VLNR01000032">
    <property type="protein sequence ID" value="TSE07457.1"/>
    <property type="molecule type" value="Genomic_DNA"/>
</dbReference>
<organism evidence="2 3">
    <name type="scientific">Aquimarina algiphila</name>
    <dbReference type="NCBI Taxonomy" id="2047982"/>
    <lineage>
        <taxon>Bacteria</taxon>
        <taxon>Pseudomonadati</taxon>
        <taxon>Bacteroidota</taxon>
        <taxon>Flavobacteriia</taxon>
        <taxon>Flavobacteriales</taxon>
        <taxon>Flavobacteriaceae</taxon>
        <taxon>Aquimarina</taxon>
    </lineage>
</organism>
<evidence type="ECO:0000313" key="3">
    <source>
        <dbReference type="Proteomes" id="UP000318833"/>
    </source>
</evidence>
<gene>
    <name evidence="2" type="ORF">FOF46_15525</name>
</gene>
<name>A0A554VIG4_9FLAO</name>
<dbReference type="RefSeq" id="WP_143917083.1">
    <property type="nucleotide sequence ID" value="NZ_CANMIK010000038.1"/>
</dbReference>
<accession>A0A554VIG4</accession>
<protein>
    <recommendedName>
        <fullName evidence="4">Lipoprotein</fullName>
    </recommendedName>
</protein>
<feature type="chain" id="PRO_5022125067" description="Lipoprotein" evidence="1">
    <location>
        <begin position="23"/>
        <end position="330"/>
    </location>
</feature>
<comment type="caution">
    <text evidence="2">The sequence shown here is derived from an EMBL/GenBank/DDBJ whole genome shotgun (WGS) entry which is preliminary data.</text>
</comment>
<sequence length="330" mass="38656">MKKSIYLPLLFLTLTILIGCNTDDNTLTEPDTTNIEPETDDEDEFKNDVFVNGINQTYLQETGMTEEELLTSIEEDDMKNAVEFEKQLNDQFQNMTAIDPNNKATQYNQRELAGAIANMLNDIKQEPGKYFQAKIGVNSERSPFFDLGLSDKLIRQTIASFPEFKIYSKRQKINLYRFSLRRIKVSGSSRIKIEIRCKIRYRRYVKFFGKRRRIINKRLSADLHIPLNFDAKTNTLKVNTLKVDRIHITSFIFNPIIAVLNQIVKRFVIIREDVNLNISYDFISKAYVDYKGLYKERLNGQNFIFFKFDVKTDDLIDTIKGKLKTRDIKF</sequence>
<evidence type="ECO:0000313" key="2">
    <source>
        <dbReference type="EMBL" id="TSE07457.1"/>
    </source>
</evidence>
<evidence type="ECO:0008006" key="4">
    <source>
        <dbReference type="Google" id="ProtNLM"/>
    </source>
</evidence>
<feature type="signal peptide" evidence="1">
    <location>
        <begin position="1"/>
        <end position="22"/>
    </location>
</feature>
<proteinExistence type="predicted"/>
<evidence type="ECO:0000256" key="1">
    <source>
        <dbReference type="SAM" id="SignalP"/>
    </source>
</evidence>
<dbReference type="OrthoDB" id="1192016at2"/>
<reference evidence="2 3" key="1">
    <citation type="submission" date="2019-07" db="EMBL/GenBank/DDBJ databases">
        <title>The draft genome sequence of Aquimarina algiphila M91.</title>
        <authorList>
            <person name="Meng X."/>
        </authorList>
    </citation>
    <scope>NUCLEOTIDE SEQUENCE [LARGE SCALE GENOMIC DNA]</scope>
    <source>
        <strain evidence="2 3">M91</strain>
    </source>
</reference>
<dbReference type="Proteomes" id="UP000318833">
    <property type="component" value="Unassembled WGS sequence"/>
</dbReference>
<dbReference type="AlphaFoldDB" id="A0A554VIG4"/>
<dbReference type="PROSITE" id="PS51257">
    <property type="entry name" value="PROKAR_LIPOPROTEIN"/>
    <property type="match status" value="1"/>
</dbReference>